<keyword evidence="2" id="KW-1185">Reference proteome</keyword>
<organism evidence="1 2">
    <name type="scientific">Ascosphaera apis ARSEF 7405</name>
    <dbReference type="NCBI Taxonomy" id="392613"/>
    <lineage>
        <taxon>Eukaryota</taxon>
        <taxon>Fungi</taxon>
        <taxon>Dikarya</taxon>
        <taxon>Ascomycota</taxon>
        <taxon>Pezizomycotina</taxon>
        <taxon>Eurotiomycetes</taxon>
        <taxon>Eurotiomycetidae</taxon>
        <taxon>Onygenales</taxon>
        <taxon>Ascosphaeraceae</taxon>
        <taxon>Ascosphaera</taxon>
    </lineage>
</organism>
<dbReference type="CDD" id="cd22888">
    <property type="entry name" value="CcO_VIIa_fungal"/>
    <property type="match status" value="1"/>
</dbReference>
<dbReference type="EMBL" id="AZGZ01000002">
    <property type="protein sequence ID" value="KZZ97239.1"/>
    <property type="molecule type" value="Genomic_DNA"/>
</dbReference>
<name>A0A168D0R8_9EURO</name>
<accession>A0A168D0R8</accession>
<evidence type="ECO:0000313" key="1">
    <source>
        <dbReference type="EMBL" id="KZZ97239.1"/>
    </source>
</evidence>
<proteinExistence type="predicted"/>
<sequence>MVAPITGKLRRHFVRNLSASMVRDRWTPQMRDCRYVVYRGMRSWQIDGELIDERICDTSVGTVFGYAWWNLHLQRIKVRDDYYKKLEEQRAQGLLD</sequence>
<comment type="caution">
    <text evidence="1">The sequence shown here is derived from an EMBL/GenBank/DDBJ whole genome shotgun (WGS) entry which is preliminary data.</text>
</comment>
<dbReference type="VEuPathDB" id="FungiDB:AAP_00882"/>
<dbReference type="Proteomes" id="UP000242877">
    <property type="component" value="Unassembled WGS sequence"/>
</dbReference>
<dbReference type="AlphaFoldDB" id="A0A168D0R8"/>
<reference evidence="1 2" key="1">
    <citation type="journal article" date="2016" name="Genome Biol. Evol.">
        <title>Divergent and convergent evolution of fungal pathogenicity.</title>
        <authorList>
            <person name="Shang Y."/>
            <person name="Xiao G."/>
            <person name="Zheng P."/>
            <person name="Cen K."/>
            <person name="Zhan S."/>
            <person name="Wang C."/>
        </authorList>
    </citation>
    <scope>NUCLEOTIDE SEQUENCE [LARGE SCALE GENOMIC DNA]</scope>
    <source>
        <strain evidence="1 2">ARSEF 7405</strain>
    </source>
</reference>
<gene>
    <name evidence="1" type="ORF">AAP_00882</name>
</gene>
<protein>
    <submittedName>
        <fullName evidence="1">Uncharacterized protein</fullName>
    </submittedName>
</protein>
<evidence type="ECO:0000313" key="2">
    <source>
        <dbReference type="Proteomes" id="UP000242877"/>
    </source>
</evidence>
<dbReference type="OrthoDB" id="2317211at2759"/>